<keyword evidence="3" id="KW-1185">Reference proteome</keyword>
<dbReference type="RefSeq" id="WP_252623502.1">
    <property type="nucleotide sequence ID" value="NZ_CP099490.1"/>
</dbReference>
<accession>A0ABY4YMA6</accession>
<evidence type="ECO:0000313" key="2">
    <source>
        <dbReference type="EMBL" id="USQ77819.1"/>
    </source>
</evidence>
<dbReference type="EMBL" id="CP099490">
    <property type="protein sequence ID" value="USQ77819.1"/>
    <property type="molecule type" value="Genomic_DNA"/>
</dbReference>
<dbReference type="InterPro" id="IPR051683">
    <property type="entry name" value="Enoyl-CoA_Hydratase/Isomerase"/>
</dbReference>
<name>A0ABY4YMA6_9MICO</name>
<evidence type="ECO:0000256" key="1">
    <source>
        <dbReference type="ARBA" id="ARBA00005254"/>
    </source>
</evidence>
<organism evidence="2 3">
    <name type="scientific">Ornithinimicrobium cryptoxanthini</name>
    <dbReference type="NCBI Taxonomy" id="2934161"/>
    <lineage>
        <taxon>Bacteria</taxon>
        <taxon>Bacillati</taxon>
        <taxon>Actinomycetota</taxon>
        <taxon>Actinomycetes</taxon>
        <taxon>Micrococcales</taxon>
        <taxon>Ornithinimicrobiaceae</taxon>
        <taxon>Ornithinimicrobium</taxon>
    </lineage>
</organism>
<evidence type="ECO:0000313" key="3">
    <source>
        <dbReference type="Proteomes" id="UP001056535"/>
    </source>
</evidence>
<sequence>MTTDTVIYDLRDGVATLWLNRPSARNAMNSQLHEAMEGQLDRARKDPAARVVVIRGAGGTFCAGMDLGDTFVPDADPAEALDRAQLAANWRLNVLPSFPKPTIAAVEGYCFGGAFSIVQGCDLAFAAENARFGLSEINFMMFPGGPVSRSLGLSMTSKVALYYAMTGEQFNGKSAQEIGFINEAVPDERLDERIREVAASLTEKDPHALRATKEAYRFSLEMGPEAAINYAIAKQAELSVRQNDEWRTGGVKDFLDGVYRPGFGARGSKIQE</sequence>
<comment type="similarity">
    <text evidence="1">Belongs to the enoyl-CoA hydratase/isomerase family.</text>
</comment>
<dbReference type="InterPro" id="IPR001753">
    <property type="entry name" value="Enoyl-CoA_hydra/iso"/>
</dbReference>
<reference evidence="2" key="1">
    <citation type="submission" date="2022-06" db="EMBL/GenBank/DDBJ databases">
        <title>Ornithinimicrobium JY.X270.</title>
        <authorList>
            <person name="Huang Y."/>
        </authorList>
    </citation>
    <scope>NUCLEOTIDE SEQUENCE</scope>
    <source>
        <strain evidence="2">JY.X270</strain>
    </source>
</reference>
<dbReference type="InterPro" id="IPR029045">
    <property type="entry name" value="ClpP/crotonase-like_dom_sf"/>
</dbReference>
<protein>
    <submittedName>
        <fullName evidence="2">Enoyl-CoA hydratase-related protein</fullName>
    </submittedName>
</protein>
<dbReference type="PANTHER" id="PTHR42964">
    <property type="entry name" value="ENOYL-COA HYDRATASE"/>
    <property type="match status" value="1"/>
</dbReference>
<dbReference type="CDD" id="cd06558">
    <property type="entry name" value="crotonase-like"/>
    <property type="match status" value="1"/>
</dbReference>
<dbReference type="PANTHER" id="PTHR42964:SF1">
    <property type="entry name" value="POLYKETIDE BIOSYNTHESIS ENOYL-COA HYDRATASE PKSH-RELATED"/>
    <property type="match status" value="1"/>
</dbReference>
<dbReference type="Proteomes" id="UP001056535">
    <property type="component" value="Chromosome"/>
</dbReference>
<dbReference type="SUPFAM" id="SSF52096">
    <property type="entry name" value="ClpP/crotonase"/>
    <property type="match status" value="1"/>
</dbReference>
<proteinExistence type="inferred from homology"/>
<dbReference type="Pfam" id="PF00378">
    <property type="entry name" value="ECH_1"/>
    <property type="match status" value="1"/>
</dbReference>
<dbReference type="Gene3D" id="3.90.226.10">
    <property type="entry name" value="2-enoyl-CoA Hydratase, Chain A, domain 1"/>
    <property type="match status" value="1"/>
</dbReference>
<gene>
    <name evidence="2" type="ORF">NF557_07990</name>
</gene>